<feature type="transmembrane region" description="Helical" evidence="1">
    <location>
        <begin position="47"/>
        <end position="65"/>
    </location>
</feature>
<name>A0AAW1Q5Q8_9CHLO</name>
<accession>A0AAW1Q5Q8</accession>
<keyword evidence="3" id="KW-1185">Reference proteome</keyword>
<feature type="transmembrane region" description="Helical" evidence="1">
    <location>
        <begin position="15"/>
        <end position="35"/>
    </location>
</feature>
<organism evidence="2 3">
    <name type="scientific">[Myrmecia] bisecta</name>
    <dbReference type="NCBI Taxonomy" id="41462"/>
    <lineage>
        <taxon>Eukaryota</taxon>
        <taxon>Viridiplantae</taxon>
        <taxon>Chlorophyta</taxon>
        <taxon>core chlorophytes</taxon>
        <taxon>Trebouxiophyceae</taxon>
        <taxon>Trebouxiales</taxon>
        <taxon>Trebouxiaceae</taxon>
        <taxon>Myrmecia</taxon>
    </lineage>
</organism>
<dbReference type="EMBL" id="JALJOR010000006">
    <property type="protein sequence ID" value="KAK9815674.1"/>
    <property type="molecule type" value="Genomic_DNA"/>
</dbReference>
<gene>
    <name evidence="2" type="ORF">WJX72_007861</name>
</gene>
<evidence type="ECO:0000256" key="1">
    <source>
        <dbReference type="SAM" id="Phobius"/>
    </source>
</evidence>
<keyword evidence="1" id="KW-0472">Membrane</keyword>
<keyword evidence="1" id="KW-0812">Transmembrane</keyword>
<reference evidence="2 3" key="1">
    <citation type="journal article" date="2024" name="Nat. Commun.">
        <title>Phylogenomics reveals the evolutionary origins of lichenization in chlorophyte algae.</title>
        <authorList>
            <person name="Puginier C."/>
            <person name="Libourel C."/>
            <person name="Otte J."/>
            <person name="Skaloud P."/>
            <person name="Haon M."/>
            <person name="Grisel S."/>
            <person name="Petersen M."/>
            <person name="Berrin J.G."/>
            <person name="Delaux P.M."/>
            <person name="Dal Grande F."/>
            <person name="Keller J."/>
        </authorList>
    </citation>
    <scope>NUCLEOTIDE SEQUENCE [LARGE SCALE GENOMIC DNA]</scope>
    <source>
        <strain evidence="2 3">SAG 2043</strain>
    </source>
</reference>
<sequence length="105" mass="11643">MAACGVNAIGHKVRFHLHAFLALVLYMMALPFMVANHEQGVFVVSPAYVAVHFLISVVLPALLVYKWDQQARRMFLLRTRQMAKCAPLADGHRSTGTSTYSGSTH</sequence>
<evidence type="ECO:0000313" key="2">
    <source>
        <dbReference type="EMBL" id="KAK9815674.1"/>
    </source>
</evidence>
<proteinExistence type="predicted"/>
<dbReference type="Proteomes" id="UP001489004">
    <property type="component" value="Unassembled WGS sequence"/>
</dbReference>
<comment type="caution">
    <text evidence="2">The sequence shown here is derived from an EMBL/GenBank/DDBJ whole genome shotgun (WGS) entry which is preliminary data.</text>
</comment>
<dbReference type="AlphaFoldDB" id="A0AAW1Q5Q8"/>
<protein>
    <submittedName>
        <fullName evidence="2">Uncharacterized protein</fullName>
    </submittedName>
</protein>
<keyword evidence="1" id="KW-1133">Transmembrane helix</keyword>
<evidence type="ECO:0000313" key="3">
    <source>
        <dbReference type="Proteomes" id="UP001489004"/>
    </source>
</evidence>